<dbReference type="SUPFAM" id="SSF55129">
    <property type="entry name" value="Ribosomal protein L30p/L7e"/>
    <property type="match status" value="1"/>
</dbReference>
<comment type="similarity">
    <text evidence="1">Belongs to the universal ribosomal protein uL30 family.</text>
</comment>
<dbReference type="PANTHER" id="PTHR15892">
    <property type="entry name" value="MITOCHONDRIAL RIBOSOMAL PROTEIN L30"/>
    <property type="match status" value="1"/>
</dbReference>
<dbReference type="InterPro" id="IPR005996">
    <property type="entry name" value="Ribosomal_uL30_bac-type"/>
</dbReference>
<evidence type="ECO:0000256" key="2">
    <source>
        <dbReference type="ARBA" id="ARBA00011838"/>
    </source>
</evidence>
<evidence type="ECO:0000313" key="8">
    <source>
        <dbReference type="Proteomes" id="UP000024842"/>
    </source>
</evidence>
<evidence type="ECO:0000313" key="7">
    <source>
        <dbReference type="EMBL" id="GAJ46036.1"/>
    </source>
</evidence>
<keyword evidence="3 7" id="KW-0689">Ribosomal protein</keyword>
<dbReference type="InterPro" id="IPR036919">
    <property type="entry name" value="Ribo_uL30_ferredoxin-like_sf"/>
</dbReference>
<keyword evidence="8" id="KW-1185">Reference proteome</keyword>
<proteinExistence type="inferred from homology"/>
<evidence type="ECO:0000256" key="1">
    <source>
        <dbReference type="ARBA" id="ARBA00007594"/>
    </source>
</evidence>
<comment type="subunit">
    <text evidence="2">Part of the 50S ribosomal subunit.</text>
</comment>
<keyword evidence="4" id="KW-0687">Ribonucleoprotein</keyword>
<protein>
    <recommendedName>
        <fullName evidence="5">50S ribosomal protein L30</fullName>
    </recommendedName>
</protein>
<dbReference type="CDD" id="cd01658">
    <property type="entry name" value="Ribosomal_L30"/>
    <property type="match status" value="1"/>
</dbReference>
<dbReference type="InterPro" id="IPR016082">
    <property type="entry name" value="Ribosomal_uL30_ferredoxin-like"/>
</dbReference>
<dbReference type="GO" id="GO:0003735">
    <property type="term" value="F:structural constituent of ribosome"/>
    <property type="evidence" value="ECO:0007669"/>
    <property type="project" value="InterPro"/>
</dbReference>
<dbReference type="Pfam" id="PF00327">
    <property type="entry name" value="Ribosomal_L30"/>
    <property type="match status" value="1"/>
</dbReference>
<dbReference type="AlphaFoldDB" id="A0A023DXD8"/>
<dbReference type="EMBL" id="BAUP01000056">
    <property type="protein sequence ID" value="GAJ46036.1"/>
    <property type="molecule type" value="Genomic_DNA"/>
</dbReference>
<dbReference type="STRING" id="1427503.HE1_00356"/>
<comment type="caution">
    <text evidence="7">The sequence shown here is derived from an EMBL/GenBank/DDBJ whole genome shotgun (WGS) entry which is preliminary data.</text>
</comment>
<sequence length="59" mass="6832">MKYCRCVQYRSSIRVCEAQKKILRALGLRKLGKSKMLPICPSVLGMVHKVKHLVRMELC</sequence>
<reference evidence="7 8" key="1">
    <citation type="journal article" date="2014" name="FEMS Microbiol. Lett.">
        <title>Draft genome sequences of three Holospora species (Holospora obtusa, Holospora undulata, and Holospora elegans), endonuclear symbiotic bacteria of the ciliate Paramecium caudatum.</title>
        <authorList>
            <person name="Dohra H."/>
            <person name="Tanaka K."/>
            <person name="Suzuki T."/>
            <person name="Fujishima M."/>
            <person name="Suzuki H."/>
        </authorList>
    </citation>
    <scope>NUCLEOTIDE SEQUENCE [LARGE SCALE GENOMIC DNA]</scope>
    <source>
        <strain evidence="7 8">E1</strain>
    </source>
</reference>
<dbReference type="OrthoDB" id="9812790at2"/>
<evidence type="ECO:0000259" key="6">
    <source>
        <dbReference type="Pfam" id="PF00327"/>
    </source>
</evidence>
<evidence type="ECO:0000256" key="3">
    <source>
        <dbReference type="ARBA" id="ARBA00022980"/>
    </source>
</evidence>
<dbReference type="NCBIfam" id="TIGR01308">
    <property type="entry name" value="rpmD_bact"/>
    <property type="match status" value="1"/>
</dbReference>
<dbReference type="Gene3D" id="3.30.1390.20">
    <property type="entry name" value="Ribosomal protein L30, ferredoxin-like fold domain"/>
    <property type="match status" value="1"/>
</dbReference>
<dbReference type="GO" id="GO:0006412">
    <property type="term" value="P:translation"/>
    <property type="evidence" value="ECO:0007669"/>
    <property type="project" value="InterPro"/>
</dbReference>
<evidence type="ECO:0000256" key="4">
    <source>
        <dbReference type="ARBA" id="ARBA00023274"/>
    </source>
</evidence>
<accession>A0A023DXD8</accession>
<organism evidence="7 8">
    <name type="scientific">Holospora elegans E1</name>
    <dbReference type="NCBI Taxonomy" id="1427503"/>
    <lineage>
        <taxon>Bacteria</taxon>
        <taxon>Pseudomonadati</taxon>
        <taxon>Pseudomonadota</taxon>
        <taxon>Alphaproteobacteria</taxon>
        <taxon>Holosporales</taxon>
        <taxon>Holosporaceae</taxon>
        <taxon>Holospora</taxon>
    </lineage>
</organism>
<dbReference type="Proteomes" id="UP000024842">
    <property type="component" value="Unassembled WGS sequence"/>
</dbReference>
<dbReference type="PANTHER" id="PTHR15892:SF2">
    <property type="entry name" value="LARGE RIBOSOMAL SUBUNIT PROTEIN UL30M"/>
    <property type="match status" value="1"/>
</dbReference>
<dbReference type="GO" id="GO:0022625">
    <property type="term" value="C:cytosolic large ribosomal subunit"/>
    <property type="evidence" value="ECO:0007669"/>
    <property type="project" value="TreeGrafter"/>
</dbReference>
<name>A0A023DXD8_9PROT</name>
<evidence type="ECO:0000256" key="5">
    <source>
        <dbReference type="ARBA" id="ARBA00035492"/>
    </source>
</evidence>
<gene>
    <name evidence="7" type="ORF">HE1_00356</name>
</gene>
<feature type="domain" description="Large ribosomal subunit protein uL30-like ferredoxin-like fold" evidence="6">
    <location>
        <begin position="7"/>
        <end position="54"/>
    </location>
</feature>